<keyword evidence="4" id="KW-1185">Reference proteome</keyword>
<proteinExistence type="predicted"/>
<evidence type="ECO:0000256" key="1">
    <source>
        <dbReference type="SAM" id="MobiDB-lite"/>
    </source>
</evidence>
<reference evidence="4" key="1">
    <citation type="submission" date="2023-07" db="EMBL/GenBank/DDBJ databases">
        <title>Whole genome shotgun sequence of Streptomyces achromogenes subsp. rubradiris NBRC 14000.</title>
        <authorList>
            <person name="Komaki H."/>
            <person name="Tamura T."/>
        </authorList>
    </citation>
    <scope>NUCLEOTIDE SEQUENCE [LARGE SCALE GENOMIC DNA]</scope>
    <source>
        <strain evidence="4">NBRC 14000</strain>
    </source>
</reference>
<evidence type="ECO:0000313" key="3">
    <source>
        <dbReference type="EMBL" id="GHI53999.1"/>
    </source>
</evidence>
<gene>
    <name evidence="3" type="ORF">Srubr_38450</name>
</gene>
<comment type="caution">
    <text evidence="3">The sequence shown here is derived from an EMBL/GenBank/DDBJ whole genome shotgun (WGS) entry which is preliminary data.</text>
</comment>
<feature type="region of interest" description="Disordered" evidence="1">
    <location>
        <begin position="205"/>
        <end position="225"/>
    </location>
</feature>
<dbReference type="EMBL" id="BNEA01000015">
    <property type="protein sequence ID" value="GHI53999.1"/>
    <property type="molecule type" value="Genomic_DNA"/>
</dbReference>
<feature type="region of interest" description="Disordered" evidence="1">
    <location>
        <begin position="428"/>
        <end position="460"/>
    </location>
</feature>
<organism evidence="3 4">
    <name type="scientific">Streptomyces rubradiris</name>
    <name type="common">Streptomyces achromogenes subsp. rubradiris</name>
    <dbReference type="NCBI Taxonomy" id="285531"/>
    <lineage>
        <taxon>Bacteria</taxon>
        <taxon>Bacillati</taxon>
        <taxon>Actinomycetota</taxon>
        <taxon>Actinomycetes</taxon>
        <taxon>Kitasatosporales</taxon>
        <taxon>Streptomycetaceae</taxon>
        <taxon>Streptomyces</taxon>
    </lineage>
</organism>
<evidence type="ECO:0000259" key="2">
    <source>
        <dbReference type="Pfam" id="PF03771"/>
    </source>
</evidence>
<feature type="domain" description="DUF317" evidence="2">
    <location>
        <begin position="365"/>
        <end position="424"/>
    </location>
</feature>
<protein>
    <recommendedName>
        <fullName evidence="2">DUF317 domain-containing protein</fullName>
    </recommendedName>
</protein>
<dbReference type="Pfam" id="PF03771">
    <property type="entry name" value="SPDY"/>
    <property type="match status" value="2"/>
</dbReference>
<dbReference type="RefSeq" id="WP_229926990.1">
    <property type="nucleotide sequence ID" value="NZ_BNCB01000030.1"/>
</dbReference>
<dbReference type="InterPro" id="IPR005523">
    <property type="entry name" value="DUF317_SPDY"/>
</dbReference>
<dbReference type="Proteomes" id="UP000646738">
    <property type="component" value="Unassembled WGS sequence"/>
</dbReference>
<feature type="domain" description="DUF317" evidence="2">
    <location>
        <begin position="269"/>
        <end position="325"/>
    </location>
</feature>
<sequence length="460" mass="51028">MTEPALDAHVRLDTHPTHSSAVTATVTGTKADRALAILLADGWENAAENTLVLVRIDHEEPYWANETAGKLHAAGIPTQISDRLRKAIHEEWTWADYPMPWLTRSEIREVSDQAQKLYDDIRHRRLLIHAHAHDGHTTVAVGTYLNTGKSVYLHGENHLRQIADTFDSPAQALTMFERVHGDSMRPGPAPLTDTERQTAQARTILGTPDTGTESPVAQPEPAPEPEVVPAYAADPGDHDALLEEFLAAHGEWQKWSTWSDDTTHAIHESQTLRIERVHQADPRETSWTVAAYETPVSERMWHLTATDTAPAPVLKALLDQLDDTDTWETVAGSPITDKTVTEATRPLTDAGWKHTVDGRWIRWETPQKDAGVQFDAFAAQNPGHYLPTWTLWAGQNPDRPTWAIHASTYTPATLLSHLTGELAEGIGIRQPRPPQAKKAHHYAPATPSGAPQQPPAHLRR</sequence>
<evidence type="ECO:0000313" key="4">
    <source>
        <dbReference type="Proteomes" id="UP000646738"/>
    </source>
</evidence>
<accession>A0ABQ3RDR4</accession>
<name>A0ABQ3RDR4_STRRR</name>